<dbReference type="Proteomes" id="UP001187734">
    <property type="component" value="Unassembled WGS sequence"/>
</dbReference>
<comment type="caution">
    <text evidence="2">The sequence shown here is derived from an EMBL/GenBank/DDBJ whole genome shotgun (WGS) entry which is preliminary data.</text>
</comment>
<proteinExistence type="predicted"/>
<evidence type="ECO:0000313" key="2">
    <source>
        <dbReference type="EMBL" id="SPJ70618.1"/>
    </source>
</evidence>
<reference evidence="2" key="1">
    <citation type="submission" date="2018-03" db="EMBL/GenBank/DDBJ databases">
        <authorList>
            <person name="Guldener U."/>
        </authorList>
    </citation>
    <scope>NUCLEOTIDE SEQUENCE</scope>
</reference>
<gene>
    <name evidence="2" type="ORF">FTOL_00346</name>
</gene>
<keyword evidence="3" id="KW-1185">Reference proteome</keyword>
<feature type="region of interest" description="Disordered" evidence="1">
    <location>
        <begin position="208"/>
        <end position="230"/>
    </location>
</feature>
<organism evidence="2 3">
    <name type="scientific">Fusarium torulosum</name>
    <dbReference type="NCBI Taxonomy" id="33205"/>
    <lineage>
        <taxon>Eukaryota</taxon>
        <taxon>Fungi</taxon>
        <taxon>Dikarya</taxon>
        <taxon>Ascomycota</taxon>
        <taxon>Pezizomycotina</taxon>
        <taxon>Sordariomycetes</taxon>
        <taxon>Hypocreomycetidae</taxon>
        <taxon>Hypocreales</taxon>
        <taxon>Nectriaceae</taxon>
        <taxon>Fusarium</taxon>
    </lineage>
</organism>
<accession>A0AAE8SC53</accession>
<dbReference type="EMBL" id="ONZP01000014">
    <property type="protein sequence ID" value="SPJ70618.1"/>
    <property type="molecule type" value="Genomic_DNA"/>
</dbReference>
<sequence>MCRENVTIAQCAPLDPPVLSFTCGKLHMVAQDRVVCEKAEGKCVCYFGTCGLVTREVTTSGVDLGNIVKIRCATCVVREDNVGDRRSGREILESPLLERPAIGKTGKENYARLLNSLWRGKSACPYHSEDMSEFSISHAINDKSVDTPAQTEVVIQPAAEAAVNEPFSVDTHAIKTHAVDTPAFDAPAFDASPEEHSDATTAIDAASVGSVQAETAETASAEPIDTEPADTELVTAVDEWTVDPAPATEHNKDAAAEPTSDSGIKNGLEREIGIETSRWAPPKSSDPVAEGQGQEKVQDDESSNTKPRRIPTANFAYDPNNADKLRDVTQKLASLKSQFLLGKAF</sequence>
<feature type="region of interest" description="Disordered" evidence="1">
    <location>
        <begin position="246"/>
        <end position="318"/>
    </location>
</feature>
<evidence type="ECO:0000313" key="3">
    <source>
        <dbReference type="Proteomes" id="UP001187734"/>
    </source>
</evidence>
<feature type="compositionally biased region" description="Polar residues" evidence="1">
    <location>
        <begin position="209"/>
        <end position="218"/>
    </location>
</feature>
<name>A0AAE8SC53_9HYPO</name>
<dbReference type="AlphaFoldDB" id="A0AAE8SC53"/>
<protein>
    <submittedName>
        <fullName evidence="2">Uncharacterized protein</fullName>
    </submittedName>
</protein>
<evidence type="ECO:0000256" key="1">
    <source>
        <dbReference type="SAM" id="MobiDB-lite"/>
    </source>
</evidence>